<keyword evidence="5 8" id="KW-0479">Metal-binding</keyword>
<dbReference type="PANTHER" id="PTHR35008:SF4">
    <property type="entry name" value="BLL4482 PROTEIN"/>
    <property type="match status" value="1"/>
</dbReference>
<accession>A0A2R8BNJ4</accession>
<organism evidence="11 12">
    <name type="scientific">Albidovulum aquaemixtae</name>
    <dbReference type="NCBI Taxonomy" id="1542388"/>
    <lineage>
        <taxon>Bacteria</taxon>
        <taxon>Pseudomonadati</taxon>
        <taxon>Pseudomonadota</taxon>
        <taxon>Alphaproteobacteria</taxon>
        <taxon>Rhodobacterales</taxon>
        <taxon>Paracoccaceae</taxon>
        <taxon>Albidovulum</taxon>
    </lineage>
</organism>
<dbReference type="PRINTS" id="PR00605">
    <property type="entry name" value="CYTCHROMECIC"/>
</dbReference>
<dbReference type="Gene3D" id="1.10.760.10">
    <property type="entry name" value="Cytochrome c-like domain"/>
    <property type="match status" value="1"/>
</dbReference>
<keyword evidence="4" id="KW-0679">Respiratory chain</keyword>
<proteinExistence type="predicted"/>
<dbReference type="Pfam" id="PF00034">
    <property type="entry name" value="Cytochrom_C"/>
    <property type="match status" value="1"/>
</dbReference>
<dbReference type="InterPro" id="IPR008168">
    <property type="entry name" value="Cyt_C_IC"/>
</dbReference>
<dbReference type="GO" id="GO:0020037">
    <property type="term" value="F:heme binding"/>
    <property type="evidence" value="ECO:0007669"/>
    <property type="project" value="InterPro"/>
</dbReference>
<sequence length="161" mass="17420">MAVRIPLATAGGALIVALQVLLGAATAVRGQDATGPADIAEGERLCSEFCASCHGADLEGQTDWRSPDADGRLPAPPHDDTGHTWHHGEHLLFDYTKLGGKTVMAAQGLDFDSGMPAFAEELSDQEIRNILAFIKSTWPERLREMQAIRTEAERLLDQADR</sequence>
<dbReference type="InterPro" id="IPR036909">
    <property type="entry name" value="Cyt_c-like_dom_sf"/>
</dbReference>
<evidence type="ECO:0000256" key="2">
    <source>
        <dbReference type="ARBA" id="ARBA00022448"/>
    </source>
</evidence>
<evidence type="ECO:0000313" key="11">
    <source>
        <dbReference type="EMBL" id="SPH25011.1"/>
    </source>
</evidence>
<dbReference type="PROSITE" id="PS51007">
    <property type="entry name" value="CYTC"/>
    <property type="match status" value="1"/>
</dbReference>
<comment type="cofactor">
    <cofactor evidence="1">
        <name>heme c</name>
        <dbReference type="ChEBI" id="CHEBI:61717"/>
    </cofactor>
</comment>
<evidence type="ECO:0000256" key="7">
    <source>
        <dbReference type="ARBA" id="ARBA00023004"/>
    </source>
</evidence>
<evidence type="ECO:0000313" key="12">
    <source>
        <dbReference type="Proteomes" id="UP000244924"/>
    </source>
</evidence>
<dbReference type="AlphaFoldDB" id="A0A2R8BNJ4"/>
<dbReference type="RefSeq" id="WP_108855004.1">
    <property type="nucleotide sequence ID" value="NZ_OMOQ01000007.1"/>
</dbReference>
<evidence type="ECO:0000256" key="4">
    <source>
        <dbReference type="ARBA" id="ARBA00022660"/>
    </source>
</evidence>
<dbReference type="GO" id="GO:0009055">
    <property type="term" value="F:electron transfer activity"/>
    <property type="evidence" value="ECO:0007669"/>
    <property type="project" value="InterPro"/>
</dbReference>
<feature type="domain" description="Cytochrome c" evidence="10">
    <location>
        <begin position="37"/>
        <end position="138"/>
    </location>
</feature>
<evidence type="ECO:0000256" key="1">
    <source>
        <dbReference type="ARBA" id="ARBA00001926"/>
    </source>
</evidence>
<keyword evidence="12" id="KW-1185">Reference proteome</keyword>
<dbReference type="InterPro" id="IPR051459">
    <property type="entry name" value="Cytochrome_c-type_DH"/>
</dbReference>
<reference evidence="11 12" key="1">
    <citation type="submission" date="2018-03" db="EMBL/GenBank/DDBJ databases">
        <authorList>
            <person name="Keele B.F."/>
        </authorList>
    </citation>
    <scope>NUCLEOTIDE SEQUENCE [LARGE SCALE GENOMIC DNA]</scope>
    <source>
        <strain evidence="11 12">CECT 8626</strain>
    </source>
</reference>
<evidence type="ECO:0000256" key="6">
    <source>
        <dbReference type="ARBA" id="ARBA00022982"/>
    </source>
</evidence>
<dbReference type="InterPro" id="IPR009056">
    <property type="entry name" value="Cyt_c-like_dom"/>
</dbReference>
<dbReference type="GO" id="GO:0005506">
    <property type="term" value="F:iron ion binding"/>
    <property type="evidence" value="ECO:0007669"/>
    <property type="project" value="InterPro"/>
</dbReference>
<evidence type="ECO:0000256" key="3">
    <source>
        <dbReference type="ARBA" id="ARBA00022617"/>
    </source>
</evidence>
<evidence type="ECO:0000259" key="10">
    <source>
        <dbReference type="PROSITE" id="PS51007"/>
    </source>
</evidence>
<dbReference type="EMBL" id="OMOQ01000007">
    <property type="protein sequence ID" value="SPH25011.1"/>
    <property type="molecule type" value="Genomic_DNA"/>
</dbReference>
<evidence type="ECO:0000256" key="5">
    <source>
        <dbReference type="ARBA" id="ARBA00022723"/>
    </source>
</evidence>
<keyword evidence="3 8" id="KW-0349">Heme</keyword>
<protein>
    <submittedName>
        <fullName evidence="11">Cytochrome c6</fullName>
    </submittedName>
</protein>
<gene>
    <name evidence="11" type="primary">petJ_2</name>
    <name evidence="11" type="ORF">DEA8626_04046</name>
</gene>
<keyword evidence="9" id="KW-0732">Signal</keyword>
<keyword evidence="2" id="KW-0813">Transport</keyword>
<feature type="signal peptide" evidence="9">
    <location>
        <begin position="1"/>
        <end position="27"/>
    </location>
</feature>
<dbReference type="SUPFAM" id="SSF46626">
    <property type="entry name" value="Cytochrome c"/>
    <property type="match status" value="1"/>
</dbReference>
<keyword evidence="7 8" id="KW-0408">Iron</keyword>
<dbReference type="PANTHER" id="PTHR35008">
    <property type="entry name" value="BLL4482 PROTEIN-RELATED"/>
    <property type="match status" value="1"/>
</dbReference>
<keyword evidence="6" id="KW-0249">Electron transport</keyword>
<evidence type="ECO:0000256" key="8">
    <source>
        <dbReference type="PROSITE-ProRule" id="PRU00433"/>
    </source>
</evidence>
<feature type="chain" id="PRO_5015359464" evidence="9">
    <location>
        <begin position="28"/>
        <end position="161"/>
    </location>
</feature>
<evidence type="ECO:0000256" key="9">
    <source>
        <dbReference type="SAM" id="SignalP"/>
    </source>
</evidence>
<name>A0A2R8BNJ4_9RHOB</name>
<dbReference type="OrthoDB" id="9811281at2"/>
<dbReference type="Proteomes" id="UP000244924">
    <property type="component" value="Unassembled WGS sequence"/>
</dbReference>